<evidence type="ECO:0000313" key="16">
    <source>
        <dbReference type="Proteomes" id="UP000826462"/>
    </source>
</evidence>
<name>A0ABX8ULJ5_9BURK</name>
<feature type="transmembrane region" description="Helical" evidence="13">
    <location>
        <begin position="308"/>
        <end position="335"/>
    </location>
</feature>
<evidence type="ECO:0000256" key="12">
    <source>
        <dbReference type="ARBA" id="ARBA00023285"/>
    </source>
</evidence>
<feature type="transmembrane region" description="Helical" evidence="13">
    <location>
        <begin position="356"/>
        <end position="381"/>
    </location>
</feature>
<evidence type="ECO:0000256" key="5">
    <source>
        <dbReference type="ARBA" id="ARBA00022475"/>
    </source>
</evidence>
<dbReference type="PANTHER" id="PTHR40659">
    <property type="entry name" value="NICKEL/COBALT EFFLUX SYSTEM RCNA"/>
    <property type="match status" value="1"/>
</dbReference>
<keyword evidence="7 13" id="KW-0812">Transmembrane</keyword>
<proteinExistence type="inferred from homology"/>
<feature type="chain" id="PRO_5045502409" description="Nickel/cobalt efflux system" evidence="14">
    <location>
        <begin position="31"/>
        <end position="386"/>
    </location>
</feature>
<dbReference type="PANTHER" id="PTHR40659:SF1">
    <property type="entry name" value="NICKEL_COBALT EFFLUX SYSTEM RCNA"/>
    <property type="match status" value="1"/>
</dbReference>
<keyword evidence="9" id="KW-0406">Ion transport</keyword>
<dbReference type="RefSeq" id="WP_219797543.1">
    <property type="nucleotide sequence ID" value="NZ_CP080095.1"/>
</dbReference>
<keyword evidence="16" id="KW-1185">Reference proteome</keyword>
<gene>
    <name evidence="15" type="ORF">KZJ38_17995</name>
</gene>
<evidence type="ECO:0000313" key="15">
    <source>
        <dbReference type="EMBL" id="QYD68150.1"/>
    </source>
</evidence>
<evidence type="ECO:0000256" key="8">
    <source>
        <dbReference type="ARBA" id="ARBA00022989"/>
    </source>
</evidence>
<keyword evidence="6" id="KW-0533">Nickel</keyword>
<evidence type="ECO:0000256" key="2">
    <source>
        <dbReference type="ARBA" id="ARBA00004651"/>
    </source>
</evidence>
<feature type="transmembrane region" description="Helical" evidence="13">
    <location>
        <begin position="153"/>
        <end position="181"/>
    </location>
</feature>
<dbReference type="Proteomes" id="UP000826462">
    <property type="component" value="Chromosome 1"/>
</dbReference>
<evidence type="ECO:0000256" key="14">
    <source>
        <dbReference type="SAM" id="SignalP"/>
    </source>
</evidence>
<sequence length="386" mass="40157">MLTFNRSMLGVLLALCIAAITFAWITPANAATSIAATSHVDVFGRPVQAPSTSATANDSNASSTTGTTPVAEPAHKFVLPEFARKVLAFSIVWQGRLNARLADAAADLHRSSTAFTWLTLIGLAFAYGVLHAVGPGHGKLVTGTYLGSRNTRVAEAVSLAAWTATVQAMSAIVLVFGAAWFAKQGMSNVLSNAASLDVTSCLLLCLAGGWTIYTTLARHDCCDDAGTLKLVPDERSIRSQSAESLDEPAYLGNKLQFHARRSSSQSMFARSKRSTASQILATGFASGVRPCVGSIFVLIAAIAAHTPFVGIAATFAIGAGVALTVTLFGLGAIGANRLISARGIRIRSKMKTAQRVFAVAGALVIVLFGAAQAALILTGYLEPAIT</sequence>
<evidence type="ECO:0000256" key="3">
    <source>
        <dbReference type="ARBA" id="ARBA00022426"/>
    </source>
</evidence>
<comment type="function">
    <text evidence="1">Efflux system for nickel and cobalt.</text>
</comment>
<keyword evidence="10" id="KW-0921">Nickel transport</keyword>
<evidence type="ECO:0000256" key="7">
    <source>
        <dbReference type="ARBA" id="ARBA00022692"/>
    </source>
</evidence>
<feature type="transmembrane region" description="Helical" evidence="13">
    <location>
        <begin position="193"/>
        <end position="213"/>
    </location>
</feature>
<feature type="transmembrane region" description="Helical" evidence="13">
    <location>
        <begin position="114"/>
        <end position="133"/>
    </location>
</feature>
<comment type="subcellular location">
    <subcellularLocation>
        <location evidence="2 13">Cell membrane</location>
        <topology evidence="2 13">Multi-pass membrane protein</topology>
    </subcellularLocation>
</comment>
<feature type="signal peptide" evidence="14">
    <location>
        <begin position="1"/>
        <end position="30"/>
    </location>
</feature>
<dbReference type="InterPro" id="IPR011541">
    <property type="entry name" value="Ni/Co_transpt_high_affinity"/>
</dbReference>
<keyword evidence="12" id="KW-0170">Cobalt</keyword>
<evidence type="ECO:0000256" key="13">
    <source>
        <dbReference type="RuleBase" id="RU362101"/>
    </source>
</evidence>
<keyword evidence="14" id="KW-0732">Signal</keyword>
<accession>A0ABX8ULJ5</accession>
<keyword evidence="4 13" id="KW-0813">Transport</keyword>
<protein>
    <recommendedName>
        <fullName evidence="13">Nickel/cobalt efflux system</fullName>
    </recommendedName>
</protein>
<keyword evidence="3" id="KW-0171">Cobalt transport</keyword>
<dbReference type="Pfam" id="PF03824">
    <property type="entry name" value="NicO"/>
    <property type="match status" value="1"/>
</dbReference>
<reference evidence="15 16" key="1">
    <citation type="submission" date="2021-07" db="EMBL/GenBank/DDBJ databases">
        <title>Paraburkholderia edwinii protects Aspergillus sp. from phenazines by acting as a toxin sponge.</title>
        <authorList>
            <person name="Dahlstrom K.M."/>
            <person name="Newman D.K."/>
        </authorList>
    </citation>
    <scope>NUCLEOTIDE SEQUENCE [LARGE SCALE GENOMIC DNA]</scope>
    <source>
        <strain evidence="15 16">Pe01</strain>
    </source>
</reference>
<evidence type="ECO:0000256" key="11">
    <source>
        <dbReference type="ARBA" id="ARBA00023136"/>
    </source>
</evidence>
<dbReference type="InterPro" id="IPR051224">
    <property type="entry name" value="NiCoT_RcnA"/>
</dbReference>
<evidence type="ECO:0000256" key="6">
    <source>
        <dbReference type="ARBA" id="ARBA00022596"/>
    </source>
</evidence>
<dbReference type="EMBL" id="CP080095">
    <property type="protein sequence ID" value="QYD68150.1"/>
    <property type="molecule type" value="Genomic_DNA"/>
</dbReference>
<keyword evidence="8 13" id="KW-1133">Transmembrane helix</keyword>
<comment type="similarity">
    <text evidence="13">Belongs to the NiCoT transporter (TC 2.A.52) family.</text>
</comment>
<feature type="transmembrane region" description="Helical" evidence="13">
    <location>
        <begin position="279"/>
        <end position="302"/>
    </location>
</feature>
<evidence type="ECO:0000256" key="9">
    <source>
        <dbReference type="ARBA" id="ARBA00023065"/>
    </source>
</evidence>
<keyword evidence="5" id="KW-1003">Cell membrane</keyword>
<evidence type="ECO:0000256" key="4">
    <source>
        <dbReference type="ARBA" id="ARBA00022448"/>
    </source>
</evidence>
<organism evidence="15 16">
    <name type="scientific">Paraburkholderia edwinii</name>
    <dbReference type="NCBI Taxonomy" id="2861782"/>
    <lineage>
        <taxon>Bacteria</taxon>
        <taxon>Pseudomonadati</taxon>
        <taxon>Pseudomonadota</taxon>
        <taxon>Betaproteobacteria</taxon>
        <taxon>Burkholderiales</taxon>
        <taxon>Burkholderiaceae</taxon>
        <taxon>Paraburkholderia</taxon>
    </lineage>
</organism>
<keyword evidence="11 13" id="KW-0472">Membrane</keyword>
<evidence type="ECO:0000256" key="1">
    <source>
        <dbReference type="ARBA" id="ARBA00002510"/>
    </source>
</evidence>
<evidence type="ECO:0000256" key="10">
    <source>
        <dbReference type="ARBA" id="ARBA00023112"/>
    </source>
</evidence>